<evidence type="ECO:0000313" key="2">
    <source>
        <dbReference type="Proteomes" id="UP000266723"/>
    </source>
</evidence>
<gene>
    <name evidence="1" type="ORF">DY000_02035180</name>
</gene>
<proteinExistence type="predicted"/>
<keyword evidence="2" id="KW-1185">Reference proteome</keyword>
<comment type="caution">
    <text evidence="1">The sequence shown here is derived from an EMBL/GenBank/DDBJ whole genome shotgun (WGS) entry which is preliminary data.</text>
</comment>
<name>A0ABQ7DRJ2_BRACR</name>
<dbReference type="EMBL" id="QGKV02000649">
    <property type="protein sequence ID" value="KAF3579765.1"/>
    <property type="molecule type" value="Genomic_DNA"/>
</dbReference>
<dbReference type="Proteomes" id="UP000266723">
    <property type="component" value="Unassembled WGS sequence"/>
</dbReference>
<accession>A0ABQ7DRJ2</accession>
<reference evidence="1 2" key="1">
    <citation type="journal article" date="2020" name="BMC Genomics">
        <title>Intraspecific diversification of the crop wild relative Brassica cretica Lam. using demographic model selection.</title>
        <authorList>
            <person name="Kioukis A."/>
            <person name="Michalopoulou V.A."/>
            <person name="Briers L."/>
            <person name="Pirintsos S."/>
            <person name="Studholme D.J."/>
            <person name="Pavlidis P."/>
            <person name="Sarris P.F."/>
        </authorList>
    </citation>
    <scope>NUCLEOTIDE SEQUENCE [LARGE SCALE GENOMIC DNA]</scope>
    <source>
        <strain evidence="2">cv. PFS-1207/04</strain>
    </source>
</reference>
<evidence type="ECO:0000313" key="1">
    <source>
        <dbReference type="EMBL" id="KAF3579765.1"/>
    </source>
</evidence>
<organism evidence="1 2">
    <name type="scientific">Brassica cretica</name>
    <name type="common">Mustard</name>
    <dbReference type="NCBI Taxonomy" id="69181"/>
    <lineage>
        <taxon>Eukaryota</taxon>
        <taxon>Viridiplantae</taxon>
        <taxon>Streptophyta</taxon>
        <taxon>Embryophyta</taxon>
        <taxon>Tracheophyta</taxon>
        <taxon>Spermatophyta</taxon>
        <taxon>Magnoliopsida</taxon>
        <taxon>eudicotyledons</taxon>
        <taxon>Gunneridae</taxon>
        <taxon>Pentapetalae</taxon>
        <taxon>rosids</taxon>
        <taxon>malvids</taxon>
        <taxon>Brassicales</taxon>
        <taxon>Brassicaceae</taxon>
        <taxon>Brassiceae</taxon>
        <taxon>Brassica</taxon>
    </lineage>
</organism>
<protein>
    <submittedName>
        <fullName evidence="1">Uncharacterized protein</fullName>
    </submittedName>
</protein>
<sequence length="70" mass="8165">MDSLLDRLECEWTNVEKTVLQLVKMTVEFSGLATGFRTERKYPPWSFDTLLRKRPIPTLTLLCGPDPDMY</sequence>